<dbReference type="EC" id="2.4.1.1" evidence="2"/>
<organism evidence="3 4">
    <name type="scientific">Blepharisma stoltei</name>
    <dbReference type="NCBI Taxonomy" id="1481888"/>
    <lineage>
        <taxon>Eukaryota</taxon>
        <taxon>Sar</taxon>
        <taxon>Alveolata</taxon>
        <taxon>Ciliophora</taxon>
        <taxon>Postciliodesmatophora</taxon>
        <taxon>Heterotrichea</taxon>
        <taxon>Heterotrichida</taxon>
        <taxon>Blepharismidae</taxon>
        <taxon>Blepharisma</taxon>
    </lineage>
</organism>
<dbReference type="AlphaFoldDB" id="A0AAU9IM34"/>
<keyword evidence="2" id="KW-0119">Carbohydrate metabolism</keyword>
<evidence type="ECO:0000313" key="4">
    <source>
        <dbReference type="Proteomes" id="UP001162131"/>
    </source>
</evidence>
<proteinExistence type="inferred from homology"/>
<keyword evidence="2" id="KW-0808">Transferase</keyword>
<dbReference type="InterPro" id="IPR000811">
    <property type="entry name" value="Glyco_trans_35"/>
</dbReference>
<comment type="similarity">
    <text evidence="1 2">Belongs to the glycogen phosphorylase family.</text>
</comment>
<dbReference type="Proteomes" id="UP001162131">
    <property type="component" value="Unassembled WGS sequence"/>
</dbReference>
<dbReference type="GO" id="GO:0005737">
    <property type="term" value="C:cytoplasm"/>
    <property type="evidence" value="ECO:0007669"/>
    <property type="project" value="TreeGrafter"/>
</dbReference>
<dbReference type="Gene3D" id="3.40.50.2000">
    <property type="entry name" value="Glycogen Phosphorylase B"/>
    <property type="match status" value="1"/>
</dbReference>
<dbReference type="PANTHER" id="PTHR11468:SF3">
    <property type="entry name" value="GLYCOGEN PHOSPHORYLASE, LIVER FORM"/>
    <property type="match status" value="1"/>
</dbReference>
<keyword evidence="2" id="KW-0663">Pyridoxal phosphate</keyword>
<sequence length="457" mass="54339">MEEEQKSPRRSIHRKSSRVFLKEKQFRPEFHGQLKGEERTDKLWKLMAEYLDSDLITIQKSIVSHVEYTLARTRFNFDNLSCYRATAFSVRDRLIESWNDSQQIFTASDNKRVYYISLEYLLGRLLKNNLYNIDLEKDYKEALSDLGFKLEDLYEEEINPALGNGGLGRLAACYLDSLATLEYPGWGYGIRYDYGMFRQKIIKGYQVELPDYWLIQQNPWEIERSDVAYDIYFGGHVESVYEGGREKRNWIPAENIIAMAYDTPISGYRTFNTINLRLWRSRPANEFDFSSFNTGDYFEAVKSRQEAELITSVLYPNDLTYSGKELRLRQQYFFCSATIQDVIRRFLKKGHKWDELPSKVAIQLNDTHPTLAIPEMLRILIDLYDLDPIYSWKLVQKVFAYTNHTIFPEAMEKWPIELFQKLFPRHLEIIYSINFQFMQEIQKRYENESEDRKNHLL</sequence>
<accession>A0AAU9IM34</accession>
<dbReference type="GO" id="GO:0008184">
    <property type="term" value="F:glycogen phosphorylase activity"/>
    <property type="evidence" value="ECO:0007669"/>
    <property type="project" value="InterPro"/>
</dbReference>
<reference evidence="3" key="1">
    <citation type="submission" date="2021-09" db="EMBL/GenBank/DDBJ databases">
        <authorList>
            <consortium name="AG Swart"/>
            <person name="Singh M."/>
            <person name="Singh A."/>
            <person name="Seah K."/>
            <person name="Emmerich C."/>
        </authorList>
    </citation>
    <scope>NUCLEOTIDE SEQUENCE</scope>
    <source>
        <strain evidence="3">ATCC30299</strain>
    </source>
</reference>
<dbReference type="SUPFAM" id="SSF53756">
    <property type="entry name" value="UDP-Glycosyltransferase/glycogen phosphorylase"/>
    <property type="match status" value="1"/>
</dbReference>
<dbReference type="FunFam" id="3.40.50.2000:FF:000149">
    <property type="entry name" value="Glycogen phosphorylase, muscle form"/>
    <property type="match status" value="1"/>
</dbReference>
<dbReference type="GO" id="GO:0005980">
    <property type="term" value="P:glycogen catabolic process"/>
    <property type="evidence" value="ECO:0007669"/>
    <property type="project" value="TreeGrafter"/>
</dbReference>
<evidence type="ECO:0000256" key="2">
    <source>
        <dbReference type="RuleBase" id="RU000587"/>
    </source>
</evidence>
<comment type="cofactor">
    <cofactor evidence="2">
        <name>pyridoxal 5'-phosphate</name>
        <dbReference type="ChEBI" id="CHEBI:597326"/>
    </cofactor>
</comment>
<dbReference type="EMBL" id="CAJZBQ010000013">
    <property type="protein sequence ID" value="CAG9315123.1"/>
    <property type="molecule type" value="Genomic_DNA"/>
</dbReference>
<comment type="function">
    <text evidence="2">Allosteric enzyme that catalyzes the rate-limiting step in glycogen catabolism, the phosphorolytic cleavage of glycogen to produce glucose-1-phosphate, and plays a central role in maintaining cellular and organismal glucose homeostasis.</text>
</comment>
<gene>
    <name evidence="3" type="ORF">BSTOLATCC_MIC12897</name>
</gene>
<dbReference type="GO" id="GO:0030170">
    <property type="term" value="F:pyridoxal phosphate binding"/>
    <property type="evidence" value="ECO:0007669"/>
    <property type="project" value="TreeGrafter"/>
</dbReference>
<keyword evidence="4" id="KW-1185">Reference proteome</keyword>
<dbReference type="PANTHER" id="PTHR11468">
    <property type="entry name" value="GLYCOGEN PHOSPHORYLASE"/>
    <property type="match status" value="1"/>
</dbReference>
<evidence type="ECO:0000256" key="1">
    <source>
        <dbReference type="ARBA" id="ARBA00006047"/>
    </source>
</evidence>
<dbReference type="Pfam" id="PF00343">
    <property type="entry name" value="Phosphorylase"/>
    <property type="match status" value="1"/>
</dbReference>
<evidence type="ECO:0000313" key="3">
    <source>
        <dbReference type="EMBL" id="CAG9315123.1"/>
    </source>
</evidence>
<name>A0AAU9IM34_9CILI</name>
<comment type="caution">
    <text evidence="3">The sequence shown here is derived from an EMBL/GenBank/DDBJ whole genome shotgun (WGS) entry which is preliminary data.</text>
</comment>
<keyword evidence="2" id="KW-0328">Glycosyltransferase</keyword>
<comment type="catalytic activity">
    <reaction evidence="2">
        <text>[(1-&gt;4)-alpha-D-glucosyl](n) + phosphate = [(1-&gt;4)-alpha-D-glucosyl](n-1) + alpha-D-glucose 1-phosphate</text>
        <dbReference type="Rhea" id="RHEA:41732"/>
        <dbReference type="Rhea" id="RHEA-COMP:9584"/>
        <dbReference type="Rhea" id="RHEA-COMP:9586"/>
        <dbReference type="ChEBI" id="CHEBI:15444"/>
        <dbReference type="ChEBI" id="CHEBI:43474"/>
        <dbReference type="ChEBI" id="CHEBI:58601"/>
        <dbReference type="EC" id="2.4.1.1"/>
    </reaction>
</comment>
<protein>
    <recommendedName>
        <fullName evidence="2">Alpha-1,4 glucan phosphorylase</fullName>
        <ecNumber evidence="2">2.4.1.1</ecNumber>
    </recommendedName>
</protein>